<protein>
    <submittedName>
        <fullName evidence="1">Uncharacterized protein</fullName>
    </submittedName>
</protein>
<evidence type="ECO:0000313" key="1">
    <source>
        <dbReference type="EMBL" id="GBN30321.1"/>
    </source>
</evidence>
<keyword evidence="2" id="KW-1185">Reference proteome</keyword>
<dbReference type="Proteomes" id="UP000499080">
    <property type="component" value="Unassembled WGS sequence"/>
</dbReference>
<accession>A0A4Y2MT31</accession>
<name>A0A4Y2MT31_ARAVE</name>
<sequence length="131" mass="15035">MEIDHETPHITLCLSYICTYYFSDRYCSIWNSFLPNFSCHFSRSGVRVHQTRGRGLAKGAGRVVSPIVGHNLLYKERDVMMTLSSSIYQLNGLLSEWGTKNCPYEGAQYPRQKCPGTEDSHWRHPCSLETI</sequence>
<dbReference type="AlphaFoldDB" id="A0A4Y2MT31"/>
<proteinExistence type="predicted"/>
<evidence type="ECO:0000313" key="2">
    <source>
        <dbReference type="Proteomes" id="UP000499080"/>
    </source>
</evidence>
<gene>
    <name evidence="1" type="ORF">AVEN_260935_1</name>
</gene>
<organism evidence="1 2">
    <name type="scientific">Araneus ventricosus</name>
    <name type="common">Orbweaver spider</name>
    <name type="synonym">Epeira ventricosa</name>
    <dbReference type="NCBI Taxonomy" id="182803"/>
    <lineage>
        <taxon>Eukaryota</taxon>
        <taxon>Metazoa</taxon>
        <taxon>Ecdysozoa</taxon>
        <taxon>Arthropoda</taxon>
        <taxon>Chelicerata</taxon>
        <taxon>Arachnida</taxon>
        <taxon>Araneae</taxon>
        <taxon>Araneomorphae</taxon>
        <taxon>Entelegynae</taxon>
        <taxon>Araneoidea</taxon>
        <taxon>Araneidae</taxon>
        <taxon>Araneus</taxon>
    </lineage>
</organism>
<reference evidence="1 2" key="1">
    <citation type="journal article" date="2019" name="Sci. Rep.">
        <title>Orb-weaving spider Araneus ventricosus genome elucidates the spidroin gene catalogue.</title>
        <authorList>
            <person name="Kono N."/>
            <person name="Nakamura H."/>
            <person name="Ohtoshi R."/>
            <person name="Moran D.A.P."/>
            <person name="Shinohara A."/>
            <person name="Yoshida Y."/>
            <person name="Fujiwara M."/>
            <person name="Mori M."/>
            <person name="Tomita M."/>
            <person name="Arakawa K."/>
        </authorList>
    </citation>
    <scope>NUCLEOTIDE SEQUENCE [LARGE SCALE GENOMIC DNA]</scope>
</reference>
<dbReference type="EMBL" id="BGPR01007896">
    <property type="protein sequence ID" value="GBN30321.1"/>
    <property type="molecule type" value="Genomic_DNA"/>
</dbReference>
<comment type="caution">
    <text evidence="1">The sequence shown here is derived from an EMBL/GenBank/DDBJ whole genome shotgun (WGS) entry which is preliminary data.</text>
</comment>